<dbReference type="SUPFAM" id="SSF52200">
    <property type="entry name" value="Toll/Interleukin receptor TIR domain"/>
    <property type="match status" value="1"/>
</dbReference>
<dbReference type="InterPro" id="IPR001073">
    <property type="entry name" value="C1q_dom"/>
</dbReference>
<protein>
    <recommendedName>
        <fullName evidence="1">C1q domain-containing protein</fullName>
    </recommendedName>
</protein>
<dbReference type="AlphaFoldDB" id="A0A6J8ABR1"/>
<gene>
    <name evidence="2" type="ORF">MCOR_5495</name>
</gene>
<dbReference type="Gene3D" id="2.60.120.40">
    <property type="match status" value="1"/>
</dbReference>
<sequence length="326" mass="36987">MSFPCVHCEQESRACLFELDRAKYEKITKNLQRIIAITKDITITDIPVEFSYIWNYAYLLQWPKDLGNLDDTWRKLAILLTDGSTVQLEYRVDVLQQTVYSVQVINAQIELKQVLTENIKSRKSRNLEKNITGLKQLQSVSDLQSILVLQNKTTNIEIKQQHTENILQSVISSANTRSQDFIALLNKLKISDNRTIELQAILSVDAVSGAVPSSGVIPFKSLHTFHGIKNLTSVKINGKFTCESAGIYLISVYVSTNSKVKGYCYIYKNANYITYVFTDSESYYHTRSATVVTNLGVGDTVFIKNRPSIYMDRLATCLSIIQIKEL</sequence>
<keyword evidence="3" id="KW-1185">Reference proteome</keyword>
<dbReference type="Pfam" id="PF00386">
    <property type="entry name" value="C1q"/>
    <property type="match status" value="1"/>
</dbReference>
<feature type="domain" description="C1q" evidence="1">
    <location>
        <begin position="237"/>
        <end position="306"/>
    </location>
</feature>
<evidence type="ECO:0000313" key="3">
    <source>
        <dbReference type="Proteomes" id="UP000507470"/>
    </source>
</evidence>
<dbReference type="SUPFAM" id="SSF49842">
    <property type="entry name" value="TNF-like"/>
    <property type="match status" value="1"/>
</dbReference>
<accession>A0A6J8ABR1</accession>
<evidence type="ECO:0000313" key="2">
    <source>
        <dbReference type="EMBL" id="CAC5364447.1"/>
    </source>
</evidence>
<proteinExistence type="predicted"/>
<dbReference type="InterPro" id="IPR008983">
    <property type="entry name" value="Tumour_necrosis_fac-like_dom"/>
</dbReference>
<organism evidence="2 3">
    <name type="scientific">Mytilus coruscus</name>
    <name type="common">Sea mussel</name>
    <dbReference type="NCBI Taxonomy" id="42192"/>
    <lineage>
        <taxon>Eukaryota</taxon>
        <taxon>Metazoa</taxon>
        <taxon>Spiralia</taxon>
        <taxon>Lophotrochozoa</taxon>
        <taxon>Mollusca</taxon>
        <taxon>Bivalvia</taxon>
        <taxon>Autobranchia</taxon>
        <taxon>Pteriomorphia</taxon>
        <taxon>Mytilida</taxon>
        <taxon>Mytiloidea</taxon>
        <taxon>Mytilidae</taxon>
        <taxon>Mytilinae</taxon>
        <taxon>Mytilus</taxon>
    </lineage>
</organism>
<dbReference type="InterPro" id="IPR035897">
    <property type="entry name" value="Toll_tir_struct_dom_sf"/>
</dbReference>
<dbReference type="EMBL" id="CACVKT020000986">
    <property type="protein sequence ID" value="CAC5364447.1"/>
    <property type="molecule type" value="Genomic_DNA"/>
</dbReference>
<name>A0A6J8ABR1_MYTCO</name>
<evidence type="ECO:0000259" key="1">
    <source>
        <dbReference type="Pfam" id="PF00386"/>
    </source>
</evidence>
<dbReference type="Proteomes" id="UP000507470">
    <property type="component" value="Unassembled WGS sequence"/>
</dbReference>
<reference evidence="2 3" key="1">
    <citation type="submission" date="2020-06" db="EMBL/GenBank/DDBJ databases">
        <authorList>
            <person name="Li R."/>
            <person name="Bekaert M."/>
        </authorList>
    </citation>
    <scope>NUCLEOTIDE SEQUENCE [LARGE SCALE GENOMIC DNA]</scope>
    <source>
        <strain evidence="3">wild</strain>
    </source>
</reference>